<evidence type="ECO:0000256" key="3">
    <source>
        <dbReference type="ARBA" id="ARBA00022475"/>
    </source>
</evidence>
<dbReference type="AlphaFoldDB" id="A0A7L6N647"/>
<keyword evidence="6 7" id="KW-0472">Membrane</keyword>
<keyword evidence="10" id="KW-1185">Reference proteome</keyword>
<keyword evidence="3" id="KW-1003">Cell membrane</keyword>
<dbReference type="EMBL" id="CP051151">
    <property type="protein sequence ID" value="QLY40039.1"/>
    <property type="molecule type" value="Genomic_DNA"/>
</dbReference>
<feature type="transmembrane region" description="Helical" evidence="7">
    <location>
        <begin position="68"/>
        <end position="89"/>
    </location>
</feature>
<evidence type="ECO:0000256" key="7">
    <source>
        <dbReference type="SAM" id="Phobius"/>
    </source>
</evidence>
<protein>
    <submittedName>
        <fullName evidence="9">DMT family transporter</fullName>
    </submittedName>
</protein>
<proteinExistence type="inferred from homology"/>
<reference evidence="9 10" key="1">
    <citation type="submission" date="2020-04" db="EMBL/GenBank/DDBJ databases">
        <authorList>
            <person name="Zheng R.K."/>
            <person name="Sun C.M."/>
        </authorList>
    </citation>
    <scope>NUCLEOTIDE SEQUENCE [LARGE SCALE GENOMIC DNA]</scope>
    <source>
        <strain evidence="10">zrk29</strain>
    </source>
</reference>
<evidence type="ECO:0000259" key="8">
    <source>
        <dbReference type="Pfam" id="PF00892"/>
    </source>
</evidence>
<feature type="transmembrane region" description="Helical" evidence="7">
    <location>
        <begin position="219"/>
        <end position="240"/>
    </location>
</feature>
<evidence type="ECO:0000256" key="6">
    <source>
        <dbReference type="ARBA" id="ARBA00023136"/>
    </source>
</evidence>
<feature type="transmembrane region" description="Helical" evidence="7">
    <location>
        <begin position="121"/>
        <end position="139"/>
    </location>
</feature>
<feature type="domain" description="EamA" evidence="8">
    <location>
        <begin position="4"/>
        <end position="136"/>
    </location>
</feature>
<dbReference type="InterPro" id="IPR037185">
    <property type="entry name" value="EmrE-like"/>
</dbReference>
<comment type="similarity">
    <text evidence="2">Belongs to the EamA transporter family.</text>
</comment>
<evidence type="ECO:0000313" key="9">
    <source>
        <dbReference type="EMBL" id="QLY40039.1"/>
    </source>
</evidence>
<accession>A0A7L6N647</accession>
<keyword evidence="4 7" id="KW-0812">Transmembrane</keyword>
<evidence type="ECO:0000256" key="1">
    <source>
        <dbReference type="ARBA" id="ARBA00004651"/>
    </source>
</evidence>
<dbReference type="KEGG" id="tbk:HF295_03860"/>
<dbReference type="RefSeq" id="WP_312032535.1">
    <property type="nucleotide sequence ID" value="NZ_CP051151.1"/>
</dbReference>
<feature type="domain" description="EamA" evidence="8">
    <location>
        <begin position="150"/>
        <end position="292"/>
    </location>
</feature>
<feature type="transmembrane region" description="Helical" evidence="7">
    <location>
        <begin position="275"/>
        <end position="292"/>
    </location>
</feature>
<organism evidence="9 10">
    <name type="scientific">Hujiaoplasma nucleasis</name>
    <dbReference type="NCBI Taxonomy" id="2725268"/>
    <lineage>
        <taxon>Bacteria</taxon>
        <taxon>Bacillati</taxon>
        <taxon>Mycoplasmatota</taxon>
        <taxon>Mollicutes</taxon>
        <taxon>Candidatus Izemoplasmatales</taxon>
        <taxon>Hujiaoplasmataceae</taxon>
        <taxon>Hujiaoplasma</taxon>
    </lineage>
</organism>
<evidence type="ECO:0000313" key="10">
    <source>
        <dbReference type="Proteomes" id="UP000512167"/>
    </source>
</evidence>
<evidence type="ECO:0000256" key="4">
    <source>
        <dbReference type="ARBA" id="ARBA00022692"/>
    </source>
</evidence>
<keyword evidence="5 7" id="KW-1133">Transmembrane helix</keyword>
<name>A0A7L6N647_9MOLU</name>
<dbReference type="SUPFAM" id="SSF103481">
    <property type="entry name" value="Multidrug resistance efflux transporter EmrE"/>
    <property type="match status" value="2"/>
</dbReference>
<evidence type="ECO:0000256" key="5">
    <source>
        <dbReference type="ARBA" id="ARBA00022989"/>
    </source>
</evidence>
<dbReference type="Pfam" id="PF00892">
    <property type="entry name" value="EamA"/>
    <property type="match status" value="2"/>
</dbReference>
<feature type="transmembrane region" description="Helical" evidence="7">
    <location>
        <begin position="29"/>
        <end position="47"/>
    </location>
</feature>
<comment type="subcellular location">
    <subcellularLocation>
        <location evidence="1">Cell membrane</location>
        <topology evidence="1">Multi-pass membrane protein</topology>
    </subcellularLocation>
</comment>
<feature type="transmembrane region" description="Helical" evidence="7">
    <location>
        <begin position="145"/>
        <end position="169"/>
    </location>
</feature>
<dbReference type="InterPro" id="IPR000620">
    <property type="entry name" value="EamA_dom"/>
</dbReference>
<dbReference type="GO" id="GO:0005886">
    <property type="term" value="C:plasma membrane"/>
    <property type="evidence" value="ECO:0007669"/>
    <property type="project" value="UniProtKB-SubCell"/>
</dbReference>
<dbReference type="PANTHER" id="PTHR32322:SF18">
    <property type="entry name" value="S-ADENOSYLMETHIONINE_S-ADENOSYLHOMOCYSTEINE TRANSPORTER"/>
    <property type="match status" value="1"/>
</dbReference>
<gene>
    <name evidence="9" type="ORF">HF295_03860</name>
</gene>
<dbReference type="Gene3D" id="1.10.3730.20">
    <property type="match status" value="1"/>
</dbReference>
<feature type="transmembrane region" description="Helical" evidence="7">
    <location>
        <begin position="95"/>
        <end position="114"/>
    </location>
</feature>
<sequence>MNKWAHLSGIGFSVIFGFSFMFSKILLDFIMPMGVIAYRFLVAFLVFEILRQLKIVKINIKLKESFPIFLVAIFQPVMYFIFETFGLQLTTSAEAGLMIALIPIFVTILSAFILKEKPKTIQVLFILVSFIGVIIIQLFKPDIGFNTNILGFALLLLAVISAALFNIASRSASKTHKAVDTTYLMMFMGMISFNSIYIIQLLSNNQIHRYYENLINIQVVIPILYLGVIASILGFFLVNFTLSKVPAHVSSIYANISTIVSVLAGYFFLQEDIYLNHFIGGILIIIGIYGTTRVNYLVKKKRFINDQTHPNIS</sequence>
<dbReference type="PANTHER" id="PTHR32322">
    <property type="entry name" value="INNER MEMBRANE TRANSPORTER"/>
    <property type="match status" value="1"/>
</dbReference>
<dbReference type="InterPro" id="IPR050638">
    <property type="entry name" value="AA-Vitamin_Transporters"/>
</dbReference>
<feature type="transmembrane region" description="Helical" evidence="7">
    <location>
        <begin position="181"/>
        <end position="199"/>
    </location>
</feature>
<dbReference type="Proteomes" id="UP000512167">
    <property type="component" value="Chromosome"/>
</dbReference>
<feature type="transmembrane region" description="Helical" evidence="7">
    <location>
        <begin position="252"/>
        <end position="269"/>
    </location>
</feature>
<evidence type="ECO:0000256" key="2">
    <source>
        <dbReference type="ARBA" id="ARBA00007362"/>
    </source>
</evidence>